<sequence length="335" mass="36332">MAALSAPPHGSISPTALTLYADLLQKVEAVQRQPGSISRKKVRGDTYLYVVEKHGQTRIQRYLGPAENEQAVEESTLIQAEAQHARSRRTQVSMLKRAGLPGPSLEVGRLLEAVSRAGLFESGLVLVGTVAFSLYAPIVGAIPSAAFSMTQDADFAVASVADTRGDADLTTVLRRADPSFQSAPGLHRTDLPRKFRASTGFEVEILTPVRNREDDGVVNIAGLGAGATPLHFMEFLIQDAIKAVALYNDGIKVTIPNPARYAIHKLIVAQERSIGVAKRDKDLAQAGALIAILHANDPFLLHDIWEEARTSGPKWRTNIERSMKMLALTEEDLTP</sequence>
<dbReference type="Proteomes" id="UP001156882">
    <property type="component" value="Unassembled WGS sequence"/>
</dbReference>
<dbReference type="RefSeq" id="WP_284310775.1">
    <property type="nucleotide sequence ID" value="NZ_BSPC01000007.1"/>
</dbReference>
<dbReference type="InterPro" id="IPR058575">
    <property type="entry name" value="NTP_transf_8_dom"/>
</dbReference>
<evidence type="ECO:0000259" key="1">
    <source>
        <dbReference type="Pfam" id="PF12281"/>
    </source>
</evidence>
<gene>
    <name evidence="2" type="ORF">GCM10007874_09590</name>
</gene>
<protein>
    <recommendedName>
        <fullName evidence="1">Nucleotidyltransferase-like domain-containing protein</fullName>
    </recommendedName>
</protein>
<keyword evidence="3" id="KW-1185">Reference proteome</keyword>
<evidence type="ECO:0000313" key="2">
    <source>
        <dbReference type="EMBL" id="GLS17943.1"/>
    </source>
</evidence>
<dbReference type="EMBL" id="BSPC01000007">
    <property type="protein sequence ID" value="GLS17943.1"/>
    <property type="molecule type" value="Genomic_DNA"/>
</dbReference>
<dbReference type="Pfam" id="PF12281">
    <property type="entry name" value="NTP_transf_8"/>
    <property type="match status" value="1"/>
</dbReference>
<comment type="caution">
    <text evidence="2">The sequence shown here is derived from an EMBL/GenBank/DDBJ whole genome shotgun (WGS) entry which is preliminary data.</text>
</comment>
<feature type="domain" description="Nucleotidyltransferase-like" evidence="1">
    <location>
        <begin position="106"/>
        <end position="308"/>
    </location>
</feature>
<evidence type="ECO:0000313" key="3">
    <source>
        <dbReference type="Proteomes" id="UP001156882"/>
    </source>
</evidence>
<organism evidence="2 3">
    <name type="scientific">Labrys miyagiensis</name>
    <dbReference type="NCBI Taxonomy" id="346912"/>
    <lineage>
        <taxon>Bacteria</taxon>
        <taxon>Pseudomonadati</taxon>
        <taxon>Pseudomonadota</taxon>
        <taxon>Alphaproteobacteria</taxon>
        <taxon>Hyphomicrobiales</taxon>
        <taxon>Xanthobacteraceae</taxon>
        <taxon>Labrys</taxon>
    </lineage>
</organism>
<reference evidence="3" key="1">
    <citation type="journal article" date="2019" name="Int. J. Syst. Evol. Microbiol.">
        <title>The Global Catalogue of Microorganisms (GCM) 10K type strain sequencing project: providing services to taxonomists for standard genome sequencing and annotation.</title>
        <authorList>
            <consortium name="The Broad Institute Genomics Platform"/>
            <consortium name="The Broad Institute Genome Sequencing Center for Infectious Disease"/>
            <person name="Wu L."/>
            <person name="Ma J."/>
        </authorList>
    </citation>
    <scope>NUCLEOTIDE SEQUENCE [LARGE SCALE GENOMIC DNA]</scope>
    <source>
        <strain evidence="3">NBRC 101365</strain>
    </source>
</reference>
<name>A0ABQ6CC44_9HYPH</name>
<proteinExistence type="predicted"/>
<accession>A0ABQ6CC44</accession>